<evidence type="ECO:0000256" key="12">
    <source>
        <dbReference type="RuleBase" id="RU003832"/>
    </source>
</evidence>
<keyword evidence="7" id="KW-0735">Signal-anchor</keyword>
<dbReference type="SUPFAM" id="SSF53756">
    <property type="entry name" value="UDP-Glycosyltransferase/glycogen phosphorylase"/>
    <property type="match status" value="1"/>
</dbReference>
<dbReference type="Proteomes" id="UP000789390">
    <property type="component" value="Unassembled WGS sequence"/>
</dbReference>
<evidence type="ECO:0000259" key="13">
    <source>
        <dbReference type="Pfam" id="PF00852"/>
    </source>
</evidence>
<accession>A0A8J2RMG4</accession>
<evidence type="ECO:0000256" key="1">
    <source>
        <dbReference type="ARBA" id="ARBA00004447"/>
    </source>
</evidence>
<evidence type="ECO:0000256" key="7">
    <source>
        <dbReference type="ARBA" id="ARBA00022968"/>
    </source>
</evidence>
<dbReference type="EC" id="2.4.1.-" evidence="12"/>
<proteinExistence type="inferred from homology"/>
<dbReference type="Gene3D" id="3.40.50.11660">
    <property type="entry name" value="Glycosyl transferase family 10, C-terminal domain"/>
    <property type="match status" value="1"/>
</dbReference>
<dbReference type="InterPro" id="IPR001503">
    <property type="entry name" value="Glyco_trans_10"/>
</dbReference>
<comment type="similarity">
    <text evidence="3 12">Belongs to the glycosyltransferase 10 family.</text>
</comment>
<sequence>MPDNLSALGRQKDNLSFRLHVLDNKRKKQSGIQWKKILFWNEAYDGNNNFDIGIGKDMFLKAKCPVWQCETTSNRNILPIESYDAVVFNQRKWTPMDLPHKRLSHQFYIFWSRESPGWRYVNTNSMAEYFNWTMTYRWDSDIIYPYGWITLTNSTVGTKFSDKQELEQFITETHLNSAINYAAGKKKKVAWFVSNCKSLSARNEFVDRLKTFIDVDIYGKCGNMSCSRSYPELCHQMLEREYKFYLSLENTLCEDYVTEKFFDQMRYHIIPIVFDLHGHHARMAPSHSYINAGDYPSIRELADYLLLLDGNDTLYNEYFWWKKHYVVHDSDDGMRRSMCDLCRMLHVTNKSNNIYSDITSWWDVQATCQTITFSDETKLAEESDGEDVWEAKPMLVRWFG</sequence>
<dbReference type="InterPro" id="IPR031481">
    <property type="entry name" value="Glyco_tran_10_N"/>
</dbReference>
<evidence type="ECO:0000259" key="14">
    <source>
        <dbReference type="Pfam" id="PF17039"/>
    </source>
</evidence>
<evidence type="ECO:0000256" key="4">
    <source>
        <dbReference type="ARBA" id="ARBA00022676"/>
    </source>
</evidence>
<reference evidence="15" key="1">
    <citation type="submission" date="2021-11" db="EMBL/GenBank/DDBJ databases">
        <authorList>
            <person name="Schell T."/>
        </authorList>
    </citation>
    <scope>NUCLEOTIDE SEQUENCE</scope>
    <source>
        <strain evidence="15">M5</strain>
    </source>
</reference>
<evidence type="ECO:0000256" key="11">
    <source>
        <dbReference type="ARBA" id="ARBA00023180"/>
    </source>
</evidence>
<dbReference type="FunFam" id="3.40.50.11660:FF:000004">
    <property type="entry name" value="Glycoprotein 3-alpha-L-fucosyltransferase A"/>
    <property type="match status" value="1"/>
</dbReference>
<keyword evidence="9 12" id="KW-0333">Golgi apparatus</keyword>
<gene>
    <name evidence="15" type="ORF">DGAL_LOCUS1112</name>
</gene>
<comment type="pathway">
    <text evidence="2">Protein modification; protein glycosylation.</text>
</comment>
<evidence type="ECO:0000256" key="2">
    <source>
        <dbReference type="ARBA" id="ARBA00004922"/>
    </source>
</evidence>
<dbReference type="UniPathway" id="UPA00378"/>
<dbReference type="Pfam" id="PF00852">
    <property type="entry name" value="Glyco_transf_10"/>
    <property type="match status" value="1"/>
</dbReference>
<name>A0A8J2RMG4_9CRUS</name>
<evidence type="ECO:0000256" key="9">
    <source>
        <dbReference type="ARBA" id="ARBA00023034"/>
    </source>
</evidence>
<evidence type="ECO:0000256" key="6">
    <source>
        <dbReference type="ARBA" id="ARBA00022692"/>
    </source>
</evidence>
<evidence type="ECO:0000256" key="3">
    <source>
        <dbReference type="ARBA" id="ARBA00008919"/>
    </source>
</evidence>
<keyword evidence="16" id="KW-1185">Reference proteome</keyword>
<keyword evidence="6 12" id="KW-0812">Transmembrane</keyword>
<evidence type="ECO:0000256" key="10">
    <source>
        <dbReference type="ARBA" id="ARBA00023136"/>
    </source>
</evidence>
<keyword evidence="5 12" id="KW-0808">Transferase</keyword>
<dbReference type="GO" id="GO:0008417">
    <property type="term" value="F:fucosyltransferase activity"/>
    <property type="evidence" value="ECO:0007669"/>
    <property type="project" value="InterPro"/>
</dbReference>
<evidence type="ECO:0000313" key="15">
    <source>
        <dbReference type="EMBL" id="CAH0099004.1"/>
    </source>
</evidence>
<evidence type="ECO:0000256" key="5">
    <source>
        <dbReference type="ARBA" id="ARBA00022679"/>
    </source>
</evidence>
<dbReference type="OrthoDB" id="427096at2759"/>
<dbReference type="InterPro" id="IPR055270">
    <property type="entry name" value="Glyco_tran_10_C"/>
</dbReference>
<dbReference type="Pfam" id="PF17039">
    <property type="entry name" value="Glyco_tran_10_N"/>
    <property type="match status" value="1"/>
</dbReference>
<keyword evidence="11" id="KW-0325">Glycoprotein</keyword>
<dbReference type="PANTHER" id="PTHR48438">
    <property type="entry name" value="ALPHA-(1,3)-FUCOSYLTRANSFERASE C-RELATED"/>
    <property type="match status" value="1"/>
</dbReference>
<feature type="domain" description="Fucosyltransferase N-terminal" evidence="14">
    <location>
        <begin position="35"/>
        <end position="147"/>
    </location>
</feature>
<comment type="caution">
    <text evidence="15">The sequence shown here is derived from an EMBL/GenBank/DDBJ whole genome shotgun (WGS) entry which is preliminary data.</text>
</comment>
<protein>
    <recommendedName>
        <fullName evidence="12">Fucosyltransferase</fullName>
        <ecNumber evidence="12">2.4.1.-</ecNumber>
    </recommendedName>
</protein>
<organism evidence="15 16">
    <name type="scientific">Daphnia galeata</name>
    <dbReference type="NCBI Taxonomy" id="27404"/>
    <lineage>
        <taxon>Eukaryota</taxon>
        <taxon>Metazoa</taxon>
        <taxon>Ecdysozoa</taxon>
        <taxon>Arthropoda</taxon>
        <taxon>Crustacea</taxon>
        <taxon>Branchiopoda</taxon>
        <taxon>Diplostraca</taxon>
        <taxon>Cladocera</taxon>
        <taxon>Anomopoda</taxon>
        <taxon>Daphniidae</taxon>
        <taxon>Daphnia</taxon>
    </lineage>
</organism>
<dbReference type="GO" id="GO:0032580">
    <property type="term" value="C:Golgi cisterna membrane"/>
    <property type="evidence" value="ECO:0007669"/>
    <property type="project" value="UniProtKB-SubCell"/>
</dbReference>
<keyword evidence="4 12" id="KW-0328">Glycosyltransferase</keyword>
<dbReference type="EMBL" id="CAKKLH010000013">
    <property type="protein sequence ID" value="CAH0099004.1"/>
    <property type="molecule type" value="Genomic_DNA"/>
</dbReference>
<feature type="domain" description="Fucosyltransferase C-terminal" evidence="13">
    <location>
        <begin position="184"/>
        <end position="361"/>
    </location>
</feature>
<evidence type="ECO:0000256" key="8">
    <source>
        <dbReference type="ARBA" id="ARBA00022989"/>
    </source>
</evidence>
<comment type="subcellular location">
    <subcellularLocation>
        <location evidence="1 12">Golgi apparatus</location>
        <location evidence="1 12">Golgi stack membrane</location>
        <topology evidence="1 12">Single-pass type II membrane protein</topology>
    </subcellularLocation>
</comment>
<keyword evidence="8" id="KW-1133">Transmembrane helix</keyword>
<dbReference type="AlphaFoldDB" id="A0A8J2RMG4"/>
<dbReference type="PANTHER" id="PTHR48438:SF1">
    <property type="entry name" value="ALPHA-(1,3)-FUCOSYLTRANSFERASE C-RELATED"/>
    <property type="match status" value="1"/>
</dbReference>
<evidence type="ECO:0000313" key="16">
    <source>
        <dbReference type="Proteomes" id="UP000789390"/>
    </source>
</evidence>
<dbReference type="InterPro" id="IPR038577">
    <property type="entry name" value="GT10-like_C_sf"/>
</dbReference>
<keyword evidence="10" id="KW-0472">Membrane</keyword>